<reference evidence="1 2" key="1">
    <citation type="submission" date="2019-08" db="EMBL/GenBank/DDBJ databases">
        <title>Actinomadura sp. nov. CYP1-5 isolated from mountain soil.</title>
        <authorList>
            <person name="Songsumanus A."/>
            <person name="Kuncharoen N."/>
            <person name="Kudo T."/>
            <person name="Yuki M."/>
            <person name="Igarashi Y."/>
            <person name="Tanasupawat S."/>
        </authorList>
    </citation>
    <scope>NUCLEOTIDE SEQUENCE [LARGE SCALE GENOMIC DNA]</scope>
    <source>
        <strain evidence="1 2">JCM 14158</strain>
    </source>
</reference>
<proteinExistence type="predicted"/>
<dbReference type="STRING" id="1220554.GCA_001552135_07452"/>
<organism evidence="1 2">
    <name type="scientific">Actinomadura chibensis</name>
    <dbReference type="NCBI Taxonomy" id="392828"/>
    <lineage>
        <taxon>Bacteria</taxon>
        <taxon>Bacillati</taxon>
        <taxon>Actinomycetota</taxon>
        <taxon>Actinomycetes</taxon>
        <taxon>Streptosporangiales</taxon>
        <taxon>Thermomonosporaceae</taxon>
        <taxon>Actinomadura</taxon>
    </lineage>
</organism>
<evidence type="ECO:0000313" key="1">
    <source>
        <dbReference type="EMBL" id="TYB45265.1"/>
    </source>
</evidence>
<keyword evidence="2" id="KW-1185">Reference proteome</keyword>
<dbReference type="SUPFAM" id="SSF50998">
    <property type="entry name" value="Quinoprotein alcohol dehydrogenase-like"/>
    <property type="match status" value="1"/>
</dbReference>
<dbReference type="AlphaFoldDB" id="A0A5D0NLK0"/>
<dbReference type="Proteomes" id="UP000323380">
    <property type="component" value="Unassembled WGS sequence"/>
</dbReference>
<evidence type="ECO:0000313" key="2">
    <source>
        <dbReference type="Proteomes" id="UP000323380"/>
    </source>
</evidence>
<dbReference type="RefSeq" id="WP_067903385.1">
    <property type="nucleotide sequence ID" value="NZ_VSFG01000003.1"/>
</dbReference>
<gene>
    <name evidence="1" type="ORF">FXF69_17565</name>
</gene>
<name>A0A5D0NLK0_9ACTN</name>
<accession>A0A5D0NLK0</accession>
<sequence length="303" mass="30705">MPESVLASPLADGSFDGVAAASGGTPLAFASQAGQGANAGLVWDLAARAVLGPPIPDFPAGRADWTFGVPVAGVPIVAWTHRDRVHVQRPGTGHELVLDGQPDLLGLAAHGGRGAVVAVFGPANDARVTVFDALSGDRLAEFALWLGHGTAIDRAILHAAPASGPLVALAGEADVLVLDVERGEDVAALPFGDVVLAASARGPVLVQPARNALHVRCLNGDWVAVLTVPGPCRPVAATGAGRSILVAAVLEDDPCTVLAWDADDSTPSHDVKIPAPVAELALSPDGTLLAATDDGLYTARLRP</sequence>
<dbReference type="EMBL" id="VSFG01000003">
    <property type="protein sequence ID" value="TYB45265.1"/>
    <property type="molecule type" value="Genomic_DNA"/>
</dbReference>
<comment type="caution">
    <text evidence="1">The sequence shown here is derived from an EMBL/GenBank/DDBJ whole genome shotgun (WGS) entry which is preliminary data.</text>
</comment>
<dbReference type="InterPro" id="IPR015943">
    <property type="entry name" value="WD40/YVTN_repeat-like_dom_sf"/>
</dbReference>
<protein>
    <recommendedName>
        <fullName evidence="3">WD40 repeat domain-containing protein</fullName>
    </recommendedName>
</protein>
<dbReference type="Gene3D" id="2.130.10.10">
    <property type="entry name" value="YVTN repeat-like/Quinoprotein amine dehydrogenase"/>
    <property type="match status" value="1"/>
</dbReference>
<dbReference type="InterPro" id="IPR011047">
    <property type="entry name" value="Quinoprotein_ADH-like_sf"/>
</dbReference>
<evidence type="ECO:0008006" key="3">
    <source>
        <dbReference type="Google" id="ProtNLM"/>
    </source>
</evidence>